<reference evidence="2 3" key="1">
    <citation type="journal article" date="2019" name="Genome Biol. Evol.">
        <title>Insights into the evolution of the New World diploid cottons (Gossypium, subgenus Houzingenia) based on genome sequencing.</title>
        <authorList>
            <person name="Grover C.E."/>
            <person name="Arick M.A. 2nd"/>
            <person name="Thrash A."/>
            <person name="Conover J.L."/>
            <person name="Sanders W.S."/>
            <person name="Peterson D.G."/>
            <person name="Frelichowski J.E."/>
            <person name="Scheffler J.A."/>
            <person name="Scheffler B.E."/>
            <person name="Wendel J.F."/>
        </authorList>
    </citation>
    <scope>NUCLEOTIDE SEQUENCE [LARGE SCALE GENOMIC DNA]</scope>
    <source>
        <strain evidence="2">0</strain>
        <tissue evidence="2">Leaf</tissue>
    </source>
</reference>
<dbReference type="PANTHER" id="PTHR31704">
    <property type="entry name" value="MYB/SANT-LIKE DNA-BINDING DOMAIN PROTEIN-RELATED"/>
    <property type="match status" value="1"/>
</dbReference>
<accession>A0A7J9GQA9</accession>
<feature type="domain" description="Myb/SANT-like" evidence="1">
    <location>
        <begin position="2"/>
        <end position="58"/>
    </location>
</feature>
<dbReference type="Proteomes" id="UP000593560">
    <property type="component" value="Unassembled WGS sequence"/>
</dbReference>
<protein>
    <recommendedName>
        <fullName evidence="1">Myb/SANT-like domain-containing protein</fullName>
    </recommendedName>
</protein>
<dbReference type="PANTHER" id="PTHR31704:SF37">
    <property type="entry name" value="HEAT SHOCK PROTEIN"/>
    <property type="match status" value="1"/>
</dbReference>
<dbReference type="AlphaFoldDB" id="A0A7J9GQA9"/>
<name>A0A7J9GQA9_9ROSI</name>
<dbReference type="Pfam" id="PF12776">
    <property type="entry name" value="Myb_DNA-bind_3"/>
    <property type="match status" value="1"/>
</dbReference>
<evidence type="ECO:0000259" key="1">
    <source>
        <dbReference type="Pfam" id="PF12776"/>
    </source>
</evidence>
<dbReference type="EMBL" id="JABFAD010000006">
    <property type="protein sequence ID" value="MBA0799769.1"/>
    <property type="molecule type" value="Genomic_DNA"/>
</dbReference>
<dbReference type="OrthoDB" id="4955136at2759"/>
<gene>
    <name evidence="2" type="ORF">Gohar_010263</name>
</gene>
<organism evidence="2 3">
    <name type="scientific">Gossypium harknessii</name>
    <dbReference type="NCBI Taxonomy" id="34285"/>
    <lineage>
        <taxon>Eukaryota</taxon>
        <taxon>Viridiplantae</taxon>
        <taxon>Streptophyta</taxon>
        <taxon>Embryophyta</taxon>
        <taxon>Tracheophyta</taxon>
        <taxon>Spermatophyta</taxon>
        <taxon>Magnoliopsida</taxon>
        <taxon>eudicotyledons</taxon>
        <taxon>Gunneridae</taxon>
        <taxon>Pentapetalae</taxon>
        <taxon>rosids</taxon>
        <taxon>malvids</taxon>
        <taxon>Malvales</taxon>
        <taxon>Malvaceae</taxon>
        <taxon>Malvoideae</taxon>
        <taxon>Gossypium</taxon>
    </lineage>
</organism>
<comment type="caution">
    <text evidence="2">The sequence shown here is derived from an EMBL/GenBank/DDBJ whole genome shotgun (WGS) entry which is preliminary data.</text>
</comment>
<evidence type="ECO:0000313" key="2">
    <source>
        <dbReference type="EMBL" id="MBA0799769.1"/>
    </source>
</evidence>
<evidence type="ECO:0000313" key="3">
    <source>
        <dbReference type="Proteomes" id="UP000593560"/>
    </source>
</evidence>
<proteinExistence type="predicted"/>
<keyword evidence="3" id="KW-1185">Reference proteome</keyword>
<dbReference type="InterPro" id="IPR024752">
    <property type="entry name" value="Myb/SANT-like_dom"/>
</dbReference>
<sequence length="244" mass="28304">MTNFEKETCIAYSQRQLKNRWDALKKEWKAWKKLKDGDTGLGWNPIKRTVDASDDWWESRLKVVPEPKKFRTLGIDLEFKWKLDQMFIGVVDVDNDIPEKNKEENVRNDVHILNDVHISNDVHIDGNSQKRKTPEISTSCFKTERKKSAKQIGGAARLSSQIEKLCNAADNMSQVTSSLIPVMDLYGNLKAVKVLDSMSEKVPEASSLYFFSLRLLFKKDKRIIFLSIHPKMRVLWLKIEMEDS</sequence>